<keyword evidence="2" id="KW-0812">Transmembrane</keyword>
<sequence length="100" mass="10828">MYAVSLVGLFGAACGLLFAMCHSHKIGSCDVVGYMVVIVFFIVIALCIGLSLAISRQFDRIERAPMTTQLLRDADAAGNFNDTSNHPPYIRSNASLESSR</sequence>
<accession>A0A7S4FAL5</accession>
<keyword evidence="2" id="KW-1133">Transmembrane helix</keyword>
<feature type="transmembrane region" description="Helical" evidence="2">
    <location>
        <begin position="33"/>
        <end position="54"/>
    </location>
</feature>
<name>A0A7S4FAL5_CHRCT</name>
<reference evidence="3" key="1">
    <citation type="submission" date="2021-01" db="EMBL/GenBank/DDBJ databases">
        <authorList>
            <person name="Corre E."/>
            <person name="Pelletier E."/>
            <person name="Niang G."/>
            <person name="Scheremetjew M."/>
            <person name="Finn R."/>
            <person name="Kale V."/>
            <person name="Holt S."/>
            <person name="Cochrane G."/>
            <person name="Meng A."/>
            <person name="Brown T."/>
            <person name="Cohen L."/>
        </authorList>
    </citation>
    <scope>NUCLEOTIDE SEQUENCE</scope>
    <source>
        <strain evidence="3">CCMP645</strain>
    </source>
</reference>
<evidence type="ECO:0000256" key="2">
    <source>
        <dbReference type="SAM" id="Phobius"/>
    </source>
</evidence>
<feature type="region of interest" description="Disordered" evidence="1">
    <location>
        <begin position="77"/>
        <end position="100"/>
    </location>
</feature>
<feature type="compositionally biased region" description="Polar residues" evidence="1">
    <location>
        <begin position="80"/>
        <end position="100"/>
    </location>
</feature>
<dbReference type="AlphaFoldDB" id="A0A7S4FAL5"/>
<dbReference type="EMBL" id="HBIZ01060292">
    <property type="protein sequence ID" value="CAE0784926.1"/>
    <property type="molecule type" value="Transcribed_RNA"/>
</dbReference>
<evidence type="ECO:0000313" key="3">
    <source>
        <dbReference type="EMBL" id="CAE0784926.1"/>
    </source>
</evidence>
<organism evidence="3">
    <name type="scientific">Chrysotila carterae</name>
    <name type="common">Marine alga</name>
    <name type="synonym">Syracosphaera carterae</name>
    <dbReference type="NCBI Taxonomy" id="13221"/>
    <lineage>
        <taxon>Eukaryota</taxon>
        <taxon>Haptista</taxon>
        <taxon>Haptophyta</taxon>
        <taxon>Prymnesiophyceae</taxon>
        <taxon>Isochrysidales</taxon>
        <taxon>Isochrysidaceae</taxon>
        <taxon>Chrysotila</taxon>
    </lineage>
</organism>
<evidence type="ECO:0008006" key="4">
    <source>
        <dbReference type="Google" id="ProtNLM"/>
    </source>
</evidence>
<protein>
    <recommendedName>
        <fullName evidence="4">Transmembrane protein</fullName>
    </recommendedName>
</protein>
<keyword evidence="2" id="KW-0472">Membrane</keyword>
<evidence type="ECO:0000256" key="1">
    <source>
        <dbReference type="SAM" id="MobiDB-lite"/>
    </source>
</evidence>
<proteinExistence type="predicted"/>
<gene>
    <name evidence="3" type="ORF">PCAR00345_LOCUS37634</name>
</gene>